<accession>A0A5C7A3U4</accession>
<dbReference type="InterPro" id="IPR028098">
    <property type="entry name" value="Glyco_trans_4-like_N"/>
</dbReference>
<dbReference type="Gene3D" id="3.40.50.2000">
    <property type="entry name" value="Glycogen Phosphorylase B"/>
    <property type="match status" value="2"/>
</dbReference>
<dbReference type="Pfam" id="PF13439">
    <property type="entry name" value="Glyco_transf_4"/>
    <property type="match status" value="1"/>
</dbReference>
<evidence type="ECO:0000313" key="3">
    <source>
        <dbReference type="EMBL" id="TXD98099.1"/>
    </source>
</evidence>
<evidence type="ECO:0000313" key="4">
    <source>
        <dbReference type="Proteomes" id="UP000321903"/>
    </source>
</evidence>
<dbReference type="EMBL" id="VORZ01000001">
    <property type="protein sequence ID" value="TXD98099.1"/>
    <property type="molecule type" value="Genomic_DNA"/>
</dbReference>
<keyword evidence="3" id="KW-0808">Transferase</keyword>
<dbReference type="InterPro" id="IPR001296">
    <property type="entry name" value="Glyco_trans_1"/>
</dbReference>
<feature type="domain" description="Glycosyl transferase family 1" evidence="1">
    <location>
        <begin position="192"/>
        <end position="343"/>
    </location>
</feature>
<feature type="domain" description="Glycosyltransferase subfamily 4-like N-terminal" evidence="2">
    <location>
        <begin position="23"/>
        <end position="160"/>
    </location>
</feature>
<dbReference type="PANTHER" id="PTHR12526">
    <property type="entry name" value="GLYCOSYLTRANSFERASE"/>
    <property type="match status" value="1"/>
</dbReference>
<comment type="caution">
    <text evidence="3">The sequence shown here is derived from an EMBL/GenBank/DDBJ whole genome shotgun (WGS) entry which is preliminary data.</text>
</comment>
<name>A0A5C7A3U4_9GAMM</name>
<dbReference type="GO" id="GO:0016757">
    <property type="term" value="F:glycosyltransferase activity"/>
    <property type="evidence" value="ECO:0007669"/>
    <property type="project" value="InterPro"/>
</dbReference>
<dbReference type="PANTHER" id="PTHR12526:SF630">
    <property type="entry name" value="GLYCOSYLTRANSFERASE"/>
    <property type="match status" value="1"/>
</dbReference>
<evidence type="ECO:0000259" key="1">
    <source>
        <dbReference type="Pfam" id="PF00534"/>
    </source>
</evidence>
<organism evidence="3 4">
    <name type="scientific">Psychrobacter frigidicola</name>
    <dbReference type="NCBI Taxonomy" id="45611"/>
    <lineage>
        <taxon>Bacteria</taxon>
        <taxon>Pseudomonadati</taxon>
        <taxon>Pseudomonadota</taxon>
        <taxon>Gammaproteobacteria</taxon>
        <taxon>Moraxellales</taxon>
        <taxon>Moraxellaceae</taxon>
        <taxon>Psychrobacter</taxon>
    </lineage>
</organism>
<dbReference type="OrthoDB" id="9777346at2"/>
<protein>
    <submittedName>
        <fullName evidence="3">Glycosyltransferase</fullName>
    </submittedName>
</protein>
<dbReference type="Pfam" id="PF00534">
    <property type="entry name" value="Glycos_transf_1"/>
    <property type="match status" value="1"/>
</dbReference>
<reference evidence="3 4" key="1">
    <citation type="submission" date="2019-08" db="EMBL/GenBank/DDBJ databases">
        <title>Genome sequence of Psychrobacter frigidicola ACAM304 (type strain).</title>
        <authorList>
            <person name="Bowman J.P."/>
        </authorList>
    </citation>
    <scope>NUCLEOTIDE SEQUENCE [LARGE SCALE GENOMIC DNA]</scope>
    <source>
        <strain evidence="3 4">ACAM 304</strain>
    </source>
</reference>
<keyword evidence="4" id="KW-1185">Reference proteome</keyword>
<dbReference type="SUPFAM" id="SSF53756">
    <property type="entry name" value="UDP-Glycosyltransferase/glycogen phosphorylase"/>
    <property type="match status" value="1"/>
</dbReference>
<dbReference type="AlphaFoldDB" id="A0A5C7A3U4"/>
<proteinExistence type="predicted"/>
<dbReference type="GO" id="GO:1901135">
    <property type="term" value="P:carbohydrate derivative metabolic process"/>
    <property type="evidence" value="ECO:0007669"/>
    <property type="project" value="UniProtKB-ARBA"/>
</dbReference>
<dbReference type="RefSeq" id="WP_147222229.1">
    <property type="nucleotide sequence ID" value="NZ_CAJGYY010000001.1"/>
</dbReference>
<sequence length="363" mass="40480">MKAKIIFFIARYSHSGVPLAQIRLAKAFLRRDYIVEFVMGYVPDGLEVPVINGATVINLDTPRTYKLLTPIISHIKRFKPDVIFTAEDHLNAIVAIATLVTGSKAKISASSRISPYRAYSNKPFSKKWALKYSSILINKRIDALVCVSEDMAKDYRAIFGETGHQCIYNMAYDSDTLRKISEPVDDFWITDKSVPLIITAGRLCPGKGYPDLINAISTLRKNGPIKLAILGEGDFRPELEALIEKEELTDVVRLLGFQENPLKFFKQADVFALSSYFEGLPNVLIEAMAAGCTLVSTDCPTGPREVLKDGKYGYLVPMHDPKSMANAIKEALENPTPPELLKEAIEPFTEERVIQKHQQVLGI</sequence>
<evidence type="ECO:0000259" key="2">
    <source>
        <dbReference type="Pfam" id="PF13439"/>
    </source>
</evidence>
<dbReference type="Proteomes" id="UP000321903">
    <property type="component" value="Unassembled WGS sequence"/>
</dbReference>
<gene>
    <name evidence="3" type="ORF">ES754_03910</name>
</gene>
<dbReference type="CDD" id="cd03811">
    <property type="entry name" value="GT4_GT28_WabH-like"/>
    <property type="match status" value="1"/>
</dbReference>